<evidence type="ECO:0000313" key="1">
    <source>
        <dbReference type="EMBL" id="RDB27039.1"/>
    </source>
</evidence>
<comment type="caution">
    <text evidence="1">The sequence shown here is derived from an EMBL/GenBank/DDBJ whole genome shotgun (WGS) entry which is preliminary data.</text>
</comment>
<dbReference type="AlphaFoldDB" id="A0A369JXH8"/>
<reference evidence="1" key="1">
    <citation type="submission" date="2018-04" db="EMBL/GenBank/DDBJ databases">
        <title>Whole genome sequencing of Hypsizygus marmoreus.</title>
        <authorList>
            <person name="Choi I.-G."/>
            <person name="Min B."/>
            <person name="Kim J.-G."/>
            <person name="Kim S."/>
            <person name="Oh Y.-L."/>
            <person name="Kong W.-S."/>
            <person name="Park H."/>
            <person name="Jeong J."/>
            <person name="Song E.-S."/>
        </authorList>
    </citation>
    <scope>NUCLEOTIDE SEQUENCE [LARGE SCALE GENOMIC DNA]</scope>
    <source>
        <strain evidence="1">51987-8</strain>
    </source>
</reference>
<gene>
    <name evidence="1" type="ORF">Hypma_005159</name>
</gene>
<protein>
    <submittedName>
        <fullName evidence="1">Uncharacterized protein</fullName>
    </submittedName>
</protein>
<sequence length="94" mass="10661">MMCDDICKAMYCAAGHRVQPHGATEHIRTTFVAADTQVVEWVPLFNSGMGVSILSRIQNFLFPFVSFPPRYHIDARMPLYSNPFSAPPMERKTL</sequence>
<name>A0A369JXH8_HYPMA</name>
<dbReference type="EMBL" id="LUEZ02000021">
    <property type="protein sequence ID" value="RDB27039.1"/>
    <property type="molecule type" value="Genomic_DNA"/>
</dbReference>
<organism evidence="1 2">
    <name type="scientific">Hypsizygus marmoreus</name>
    <name type="common">White beech mushroom</name>
    <name type="synonym">Agaricus marmoreus</name>
    <dbReference type="NCBI Taxonomy" id="39966"/>
    <lineage>
        <taxon>Eukaryota</taxon>
        <taxon>Fungi</taxon>
        <taxon>Dikarya</taxon>
        <taxon>Basidiomycota</taxon>
        <taxon>Agaricomycotina</taxon>
        <taxon>Agaricomycetes</taxon>
        <taxon>Agaricomycetidae</taxon>
        <taxon>Agaricales</taxon>
        <taxon>Tricholomatineae</taxon>
        <taxon>Lyophyllaceae</taxon>
        <taxon>Hypsizygus</taxon>
    </lineage>
</organism>
<keyword evidence="2" id="KW-1185">Reference proteome</keyword>
<accession>A0A369JXH8</accession>
<dbReference type="Proteomes" id="UP000076154">
    <property type="component" value="Unassembled WGS sequence"/>
</dbReference>
<evidence type="ECO:0000313" key="2">
    <source>
        <dbReference type="Proteomes" id="UP000076154"/>
    </source>
</evidence>
<dbReference type="InParanoid" id="A0A369JXH8"/>
<proteinExistence type="predicted"/>